<evidence type="ECO:0000313" key="4">
    <source>
        <dbReference type="Proteomes" id="UP000198286"/>
    </source>
</evidence>
<dbReference type="Gene3D" id="1.20.1290.10">
    <property type="entry name" value="AhpD-like"/>
    <property type="match status" value="1"/>
</dbReference>
<evidence type="ECO:0000256" key="1">
    <source>
        <dbReference type="SAM" id="MobiDB-lite"/>
    </source>
</evidence>
<evidence type="ECO:0000259" key="2">
    <source>
        <dbReference type="Pfam" id="PF02627"/>
    </source>
</evidence>
<proteinExistence type="predicted"/>
<dbReference type="AlphaFoldDB" id="A0A7U5RVH5"/>
<accession>A0A7U5RVH5</accession>
<dbReference type="Proteomes" id="UP000198286">
    <property type="component" value="Chromosome"/>
</dbReference>
<dbReference type="PANTHER" id="PTHR34846:SF11">
    <property type="entry name" value="4-CARBOXYMUCONOLACTONE DECARBOXYLASE FAMILY PROTEIN (AFU_ORTHOLOGUE AFUA_6G11590)"/>
    <property type="match status" value="1"/>
</dbReference>
<dbReference type="SUPFAM" id="SSF69118">
    <property type="entry name" value="AhpD-like"/>
    <property type="match status" value="1"/>
</dbReference>
<dbReference type="Pfam" id="PF02627">
    <property type="entry name" value="CMD"/>
    <property type="match status" value="1"/>
</dbReference>
<reference evidence="3 4" key="1">
    <citation type="journal article" date="2017" name="Lancet Infect. Dis.">
        <title>Global outbreak of severe Mycobacterium chimaera disease after cardiac surgery: a molecular epidemiological study.</title>
        <authorList>
            <person name="van Ingen J."/>
            <person name="Kohl T."/>
            <person name="Kranzer K."/>
            <person name="Hasse B."/>
            <person name="Keller P."/>
            <person name="Szafranska A."/>
            <person name="Hillemann D."/>
            <person name="Chand M."/>
            <person name="Schreiber P."/>
            <person name="Sommerstein R."/>
            <person name="Berger C."/>
            <person name="Genoni M."/>
            <person name="Ruegg C."/>
            <person name="Troillet N."/>
            <person name="Widmer A.F."/>
            <person name="Becker S.L."/>
            <person name="Herrmann M."/>
            <person name="Eckmanns T."/>
            <person name="Haller S."/>
            <person name="Hoeller C."/>
            <person name="Debast S.B."/>
            <person name="Wolfhagen M.J."/>
            <person name="Hopman J."/>
            <person name="Kluytmans J."/>
            <person name="Langelaar M."/>
            <person name="Notermans D.W."/>
            <person name="ten Oever J."/>
            <person name="van den Barselaar P."/>
            <person name="Vonk A.B.A."/>
            <person name="Vos M.C."/>
            <person name="Ahmed N."/>
            <person name="Brown T."/>
            <person name="Crook D."/>
            <person name="Lamagni T."/>
            <person name="Phin N."/>
            <person name="Smith E.G."/>
            <person name="Zambon M."/>
            <person name="Serr A."/>
            <person name="Goetting T."/>
            <person name="Ebner W."/>
            <person name="Thuermer A."/>
            <person name="Utpatel C."/>
            <person name="Sproer C."/>
            <person name="Bunk B."/>
            <person name="Nubel U."/>
            <person name="Bloemberg G."/>
            <person name="Bottger E."/>
            <person name="Niemann S."/>
            <person name="Wagner D."/>
            <person name="Sax H."/>
        </authorList>
    </citation>
    <scope>NUCLEOTIDE SEQUENCE [LARGE SCALE GENOMIC DNA]</scope>
    <source>
        <strain evidence="3 4">ZUERICH-2</strain>
    </source>
</reference>
<dbReference type="EMBL" id="CP015267">
    <property type="protein sequence ID" value="ASL14815.1"/>
    <property type="molecule type" value="Genomic_DNA"/>
</dbReference>
<name>A0A7U5RVH5_MYCIT</name>
<gene>
    <name evidence="3" type="ORF">MYCOZU2_02404</name>
</gene>
<organism evidence="3 4">
    <name type="scientific">Mycobacterium intracellulare subsp. chimaera</name>
    <dbReference type="NCBI Taxonomy" id="222805"/>
    <lineage>
        <taxon>Bacteria</taxon>
        <taxon>Bacillati</taxon>
        <taxon>Actinomycetota</taxon>
        <taxon>Actinomycetes</taxon>
        <taxon>Mycobacteriales</taxon>
        <taxon>Mycobacteriaceae</taxon>
        <taxon>Mycobacterium</taxon>
        <taxon>Mycobacterium avium complex (MAC)</taxon>
    </lineage>
</organism>
<sequence length="207" mass="23131">MKHRKRMKAIPDVPGQFEAYGRGQQPPCKKGKERVTRMPLANADEQPERIKELLERPGTLDVLRLIANAPNVFEEWARMAGELFDSPTFTPRMREVIILRVGHLQESPYELAQHVVFARKAGLTDQQIDALQDKATLDDAGFGADERLVIDTVTELCTTRRLSDGSFAQAHKLLGDEALTEMLMIVSCYYGLALVLNAVDLDIDAPA</sequence>
<protein>
    <submittedName>
        <fullName evidence="3">Carboxymuconolactone decarboxylase</fullName>
    </submittedName>
</protein>
<evidence type="ECO:0000313" key="3">
    <source>
        <dbReference type="EMBL" id="ASL14815.1"/>
    </source>
</evidence>
<dbReference type="InterPro" id="IPR029032">
    <property type="entry name" value="AhpD-like"/>
</dbReference>
<dbReference type="PANTHER" id="PTHR34846">
    <property type="entry name" value="4-CARBOXYMUCONOLACTONE DECARBOXYLASE FAMILY PROTEIN (AFU_ORTHOLOGUE AFUA_6G11590)"/>
    <property type="match status" value="1"/>
</dbReference>
<dbReference type="GO" id="GO:0051920">
    <property type="term" value="F:peroxiredoxin activity"/>
    <property type="evidence" value="ECO:0007669"/>
    <property type="project" value="InterPro"/>
</dbReference>
<feature type="region of interest" description="Disordered" evidence="1">
    <location>
        <begin position="1"/>
        <end position="31"/>
    </location>
</feature>
<dbReference type="InterPro" id="IPR003779">
    <property type="entry name" value="CMD-like"/>
</dbReference>
<feature type="domain" description="Carboxymuconolactone decarboxylase-like" evidence="2">
    <location>
        <begin position="70"/>
        <end position="133"/>
    </location>
</feature>